<feature type="region of interest" description="Disordered" evidence="1">
    <location>
        <begin position="292"/>
        <end position="331"/>
    </location>
</feature>
<feature type="compositionally biased region" description="Basic and acidic residues" evidence="1">
    <location>
        <begin position="177"/>
        <end position="193"/>
    </location>
</feature>
<dbReference type="KEGG" id="aaf:AURANDRAFT_71173"/>
<feature type="domain" description="CFA20" evidence="3">
    <location>
        <begin position="1001"/>
        <end position="1170"/>
    </location>
</feature>
<dbReference type="InterPro" id="IPR000195">
    <property type="entry name" value="Rab-GAP-TBC_dom"/>
</dbReference>
<dbReference type="Gene3D" id="1.10.8.270">
    <property type="entry name" value="putative rabgap domain of human tbc1 domain family member 14 like domains"/>
    <property type="match status" value="1"/>
</dbReference>
<feature type="region of interest" description="Disordered" evidence="1">
    <location>
        <begin position="1244"/>
        <end position="1391"/>
    </location>
</feature>
<dbReference type="InterPro" id="IPR040441">
    <property type="entry name" value="CFA20/CFAP20DC"/>
</dbReference>
<accession>F0Y4G1</accession>
<dbReference type="eggNOG" id="KOG3213">
    <property type="taxonomic scope" value="Eukaryota"/>
</dbReference>
<feature type="compositionally biased region" description="Pro residues" evidence="1">
    <location>
        <begin position="1627"/>
        <end position="1638"/>
    </location>
</feature>
<dbReference type="EMBL" id="GL833124">
    <property type="protein sequence ID" value="EGB10399.1"/>
    <property type="molecule type" value="Genomic_DNA"/>
</dbReference>
<keyword evidence="5" id="KW-1185">Reference proteome</keyword>
<dbReference type="InterPro" id="IPR007714">
    <property type="entry name" value="CFA20_dom"/>
</dbReference>
<reference evidence="4 5" key="1">
    <citation type="journal article" date="2011" name="Proc. Natl. Acad. Sci. U.S.A.">
        <title>Niche of harmful alga Aureococcus anophagefferens revealed through ecogenomics.</title>
        <authorList>
            <person name="Gobler C.J."/>
            <person name="Berry D.L."/>
            <person name="Dyhrman S.T."/>
            <person name="Wilhelm S.W."/>
            <person name="Salamov A."/>
            <person name="Lobanov A.V."/>
            <person name="Zhang Y."/>
            <person name="Collier J.L."/>
            <person name="Wurch L.L."/>
            <person name="Kustka A.B."/>
            <person name="Dill B.D."/>
            <person name="Shah M."/>
            <person name="VerBerkmoes N.C."/>
            <person name="Kuo A."/>
            <person name="Terry A."/>
            <person name="Pangilinan J."/>
            <person name="Lindquist E.A."/>
            <person name="Lucas S."/>
            <person name="Paulsen I.T."/>
            <person name="Hattenrath-Lehmann T.K."/>
            <person name="Talmage S.C."/>
            <person name="Walker E.A."/>
            <person name="Koch F."/>
            <person name="Burson A.M."/>
            <person name="Marcoval M.A."/>
            <person name="Tang Y.Z."/>
            <person name="Lecleir G.R."/>
            <person name="Coyne K.J."/>
            <person name="Berg G.M."/>
            <person name="Bertrand E.M."/>
            <person name="Saito M.A."/>
            <person name="Gladyshev V.N."/>
            <person name="Grigoriev I.V."/>
        </authorList>
    </citation>
    <scope>NUCLEOTIDE SEQUENCE [LARGE SCALE GENOMIC DNA]</scope>
    <source>
        <strain evidence="5">CCMP 1984</strain>
    </source>
</reference>
<feature type="compositionally biased region" description="Basic and acidic residues" evidence="1">
    <location>
        <begin position="1267"/>
        <end position="1278"/>
    </location>
</feature>
<dbReference type="OrthoDB" id="10261083at2759"/>
<gene>
    <name evidence="4" type="ORF">AURANDRAFT_71173</name>
</gene>
<name>F0Y4G1_AURAN</name>
<evidence type="ECO:0000313" key="4">
    <source>
        <dbReference type="EMBL" id="EGB10399.1"/>
    </source>
</evidence>
<feature type="compositionally biased region" description="Low complexity" evidence="1">
    <location>
        <begin position="1639"/>
        <end position="1666"/>
    </location>
</feature>
<organism evidence="5">
    <name type="scientific">Aureococcus anophagefferens</name>
    <name type="common">Harmful bloom alga</name>
    <dbReference type="NCBI Taxonomy" id="44056"/>
    <lineage>
        <taxon>Eukaryota</taxon>
        <taxon>Sar</taxon>
        <taxon>Stramenopiles</taxon>
        <taxon>Ochrophyta</taxon>
        <taxon>Pelagophyceae</taxon>
        <taxon>Pelagomonadales</taxon>
        <taxon>Pelagomonadaceae</taxon>
        <taxon>Aureococcus</taxon>
    </lineage>
</organism>
<feature type="region of interest" description="Disordered" evidence="1">
    <location>
        <begin position="177"/>
        <end position="213"/>
    </location>
</feature>
<feature type="domain" description="Rab-GAP TBC" evidence="2">
    <location>
        <begin position="424"/>
        <end position="486"/>
    </location>
</feature>
<dbReference type="RefSeq" id="XP_009035199.1">
    <property type="nucleotide sequence ID" value="XM_009036951.1"/>
</dbReference>
<evidence type="ECO:0000259" key="3">
    <source>
        <dbReference type="Pfam" id="PF05018"/>
    </source>
</evidence>
<evidence type="ECO:0008006" key="6">
    <source>
        <dbReference type="Google" id="ProtNLM"/>
    </source>
</evidence>
<feature type="region of interest" description="Disordered" evidence="1">
    <location>
        <begin position="1194"/>
        <end position="1231"/>
    </location>
</feature>
<feature type="region of interest" description="Disordered" evidence="1">
    <location>
        <begin position="1622"/>
        <end position="1713"/>
    </location>
</feature>
<feature type="compositionally biased region" description="Acidic residues" evidence="1">
    <location>
        <begin position="1294"/>
        <end position="1341"/>
    </location>
</feature>
<feature type="compositionally biased region" description="Pro residues" evidence="1">
    <location>
        <begin position="1197"/>
        <end position="1209"/>
    </location>
</feature>
<feature type="region of interest" description="Disordered" evidence="1">
    <location>
        <begin position="1471"/>
        <end position="1495"/>
    </location>
</feature>
<dbReference type="SUPFAM" id="SSF47923">
    <property type="entry name" value="Ypt/Rab-GAP domain of gyp1p"/>
    <property type="match status" value="1"/>
</dbReference>
<dbReference type="PANTHER" id="PTHR12458">
    <property type="entry name" value="ORF PROTEIN"/>
    <property type="match status" value="1"/>
</dbReference>
<sequence length="1756" mass="183040">MSRWRELLWPDDACVEISLDDASDAAEVRERIVCRTCRREVEPRTIAGVEAHNELACPGRDEIFAEHMLRVAEEARPEDALAGERLQIGKQPSTLVTTARAVDRALENAAERLFSPTESFRGKRARSARATVRLESGRSETLLLALWPGGEGAPFRFLEKDEAAALDAALLKHDETDAERLRQKAEAERERAASADARAAAEASKSSAAESRARSLTSELEAIRLCDMDDSGTTASFAEEDELYRLAEQRGLETLSAARAEAWQAKAEACRCRLCGGAAPAKLPPRPRCLAVDAPAAPTAPSTQEEREPSDSESASDASDGGGDASDGDDDAAWARKTTLVAEHQELCAEALVWRGVPRRRRRREWAALSGAAARAARAGCARRDGSLAPPARLLAPLGDLEAAVPASVAADVALDCGRGGARSGRARRVVRRVLLAVAAAAPATGYCQGLNVVCATLLDGVGAGAAPSADDEALAYWLLLALVEDCVEDRCAGWWAGDLGLVSRDVADVAARCGGWATNDAARRPFRAAADLAAALDGTLDLLLSQWALTLFGHNGHKSSPRGAKLLALDLALCAPGNGKAAVLSLALAALGEAARRRPEDVVAVTAGAAAAFAGLAAGGDARRTLLEAAHGVAATSFFEGRCGVADAPLPPGAAFASNAALWLEASRRVSATSIEALERHVRAHAPALCADSERRRDAAQRAVRSAQLSPLAVFCGRAAPRLAARVLGPPADAAVDGDVVYEWGEGDGFDQTTRARRSCRAPLRRLRLGVTSDASGLLAERADAAFVVVDLADAGAPPATQRPVVFIAGGVAAAAGWRGVMRAAGVFLRRAAGSWASRPDFYVVGPLEDAVVDALRARDDGAAMLRDLRRDERRLLRALAGLPSARALRAVEALVARATAARASAVALEALAAAPHWTRSWWSRALPRPTETAVEADVRSALEAAARDAALGAGDLPPLGDCCRAFLDLDGAAYARATRGGEAAGLRGRLERAGGASCELLGASGKDPLKRWKAKASGGVKRLYDSGTRGYVYSIDGGAATRLALGDGAPRSSRGAHSLGLLHRYLVLQLELPPSDARPFAVELVVSDEKRNRRRVLLSSAFAAASRTPLHAQLPLGGAFEGKRGKWLHWRVDVAGLAKVAFGEAVALHALDGVAVGPSCRLRAVFTLRDAESPVPTSLALPAAVGYEEAVFPPDEAPGAPPEPPSPLGVFGTAIPRSEKAPPRNPTVNIAFGHRCAKLAAPASRTPDKRGVTVAANVPRVASLKPRDDDDADARPPTRKTPRAPTPAPPAQEEDEAAFEEDDAFDDAPEDEDDEAFDDAPEDDEAFDDAPLGEDEDDGAPLSPLRVSTVGGADDDEPRHADYAAGDYGDEEAPPAYDGDVDLTVASPHDGGAPPAYCSFADQSASVLLASVAASRPSAKAPATDASYFFDGLPSAPTGASLAASLAAPTPPAPPDASVDLVEAMAATPRVRPPTSTLTPAAAAPRGATASRSVRFSRNPVDVSAGVSVSRQSVPGISMQSAEWVERTRGGADVMVRASAASVESLALRASHDEFDPSDFAMPPSPAPPSTAHPDFDPSDFAMPPSPAPPSERHPDFDPADFAMPLDEPADVLLDEPADALLDEPAPPTPAPPPSRSRPASAATPEAAEPARLDSAPAAASAPIVTPPPPPLSARPAGVTMLFCDAPSTRGSARVTPPREESPASDVVAPLPDAEDDLLQLKLAKLAAMEASYAGEYGTLASLQSMRLSRASGL</sequence>
<evidence type="ECO:0000259" key="2">
    <source>
        <dbReference type="Pfam" id="PF00566"/>
    </source>
</evidence>
<protein>
    <recommendedName>
        <fullName evidence="6">Rab-GAP TBC domain-containing protein</fullName>
    </recommendedName>
</protein>
<dbReference type="Pfam" id="PF00566">
    <property type="entry name" value="RabGAP-TBC"/>
    <property type="match status" value="1"/>
</dbReference>
<feature type="compositionally biased region" description="Low complexity" evidence="1">
    <location>
        <begin position="1475"/>
        <end position="1495"/>
    </location>
</feature>
<proteinExistence type="predicted"/>
<feature type="compositionally biased region" description="Low complexity" evidence="1">
    <location>
        <begin position="194"/>
        <end position="213"/>
    </location>
</feature>
<dbReference type="GeneID" id="20228097"/>
<evidence type="ECO:0000256" key="1">
    <source>
        <dbReference type="SAM" id="MobiDB-lite"/>
    </source>
</evidence>
<dbReference type="InParanoid" id="F0Y4G1"/>
<feature type="region of interest" description="Disordered" evidence="1">
    <location>
        <begin position="1556"/>
        <end position="1606"/>
    </location>
</feature>
<dbReference type="InterPro" id="IPR035969">
    <property type="entry name" value="Rab-GAP_TBC_sf"/>
</dbReference>
<evidence type="ECO:0000313" key="5">
    <source>
        <dbReference type="Proteomes" id="UP000002729"/>
    </source>
</evidence>
<dbReference type="Proteomes" id="UP000002729">
    <property type="component" value="Unassembled WGS sequence"/>
</dbReference>
<dbReference type="Pfam" id="PF05018">
    <property type="entry name" value="CFA20_dom"/>
    <property type="match status" value="1"/>
</dbReference>